<dbReference type="InterPro" id="IPR036061">
    <property type="entry name" value="CheW-like_dom_sf"/>
</dbReference>
<dbReference type="PANTHER" id="PTHR43395">
    <property type="entry name" value="SENSOR HISTIDINE KINASE CHEA"/>
    <property type="match status" value="1"/>
</dbReference>
<protein>
    <recommendedName>
        <fullName evidence="2">histidine kinase</fullName>
        <ecNumber evidence="2">2.7.13.3</ecNumber>
    </recommendedName>
</protein>
<evidence type="ECO:0000256" key="4">
    <source>
        <dbReference type="ARBA" id="ARBA00022679"/>
    </source>
</evidence>
<dbReference type="SUPFAM" id="SSF55874">
    <property type="entry name" value="ATPase domain of HSP90 chaperone/DNA topoisomerase II/histidine kinase"/>
    <property type="match status" value="1"/>
</dbReference>
<dbReference type="SMART" id="SM00260">
    <property type="entry name" value="CheW"/>
    <property type="match status" value="1"/>
</dbReference>
<dbReference type="GO" id="GO:0005737">
    <property type="term" value="C:cytoplasm"/>
    <property type="evidence" value="ECO:0007669"/>
    <property type="project" value="InterPro"/>
</dbReference>
<evidence type="ECO:0000256" key="7">
    <source>
        <dbReference type="PROSITE-ProRule" id="PRU00169"/>
    </source>
</evidence>
<evidence type="ECO:0000313" key="13">
    <source>
        <dbReference type="Proteomes" id="UP000593892"/>
    </source>
</evidence>
<dbReference type="Gene3D" id="1.20.120.160">
    <property type="entry name" value="HPT domain"/>
    <property type="match status" value="2"/>
</dbReference>
<accession>A0A7S7NL51</accession>
<dbReference type="SUPFAM" id="SSF47226">
    <property type="entry name" value="Histidine-containing phosphotransfer domain, HPT domain"/>
    <property type="match status" value="2"/>
</dbReference>
<feature type="modified residue" description="Phosphohistidine" evidence="6">
    <location>
        <position position="168"/>
    </location>
</feature>
<feature type="domain" description="HPt" evidence="11">
    <location>
        <begin position="120"/>
        <end position="225"/>
    </location>
</feature>
<feature type="domain" description="CheW-like" evidence="10">
    <location>
        <begin position="612"/>
        <end position="747"/>
    </location>
</feature>
<dbReference type="EC" id="2.7.13.3" evidence="2"/>
<dbReference type="PROSITE" id="PS50851">
    <property type="entry name" value="CHEW"/>
    <property type="match status" value="1"/>
</dbReference>
<dbReference type="InterPro" id="IPR004105">
    <property type="entry name" value="CheA-like_dim"/>
</dbReference>
<dbReference type="SMART" id="SM00387">
    <property type="entry name" value="HATPase_c"/>
    <property type="match status" value="1"/>
</dbReference>
<dbReference type="SMART" id="SM00073">
    <property type="entry name" value="HPT"/>
    <property type="match status" value="2"/>
</dbReference>
<evidence type="ECO:0000259" key="10">
    <source>
        <dbReference type="PROSITE" id="PS50851"/>
    </source>
</evidence>
<dbReference type="Proteomes" id="UP000593892">
    <property type="component" value="Chromosome"/>
</dbReference>
<dbReference type="InterPro" id="IPR037006">
    <property type="entry name" value="CheA-like_homodim_sf"/>
</dbReference>
<dbReference type="GO" id="GO:0000155">
    <property type="term" value="F:phosphorelay sensor kinase activity"/>
    <property type="evidence" value="ECO:0007669"/>
    <property type="project" value="InterPro"/>
</dbReference>
<dbReference type="Pfam" id="PF01627">
    <property type="entry name" value="Hpt"/>
    <property type="match status" value="2"/>
</dbReference>
<feature type="modified residue" description="Phosphohistidine" evidence="6">
    <location>
        <position position="49"/>
    </location>
</feature>
<evidence type="ECO:0000259" key="8">
    <source>
        <dbReference type="PROSITE" id="PS50109"/>
    </source>
</evidence>
<evidence type="ECO:0000256" key="3">
    <source>
        <dbReference type="ARBA" id="ARBA00022553"/>
    </source>
</evidence>
<dbReference type="PROSITE" id="PS50894">
    <property type="entry name" value="HPT"/>
    <property type="match status" value="2"/>
</dbReference>
<evidence type="ECO:0000259" key="9">
    <source>
        <dbReference type="PROSITE" id="PS50110"/>
    </source>
</evidence>
<dbReference type="Pfam" id="PF00072">
    <property type="entry name" value="Response_reg"/>
    <property type="match status" value="1"/>
</dbReference>
<dbReference type="Gene3D" id="1.10.287.560">
    <property type="entry name" value="Histidine kinase CheA-like, homodimeric domain"/>
    <property type="match status" value="1"/>
</dbReference>
<dbReference type="InterPro" id="IPR036641">
    <property type="entry name" value="HPT_dom_sf"/>
</dbReference>
<organism evidence="12 13">
    <name type="scientific">Paludibaculum fermentans</name>
    <dbReference type="NCBI Taxonomy" id="1473598"/>
    <lineage>
        <taxon>Bacteria</taxon>
        <taxon>Pseudomonadati</taxon>
        <taxon>Acidobacteriota</taxon>
        <taxon>Terriglobia</taxon>
        <taxon>Bryobacterales</taxon>
        <taxon>Bryobacteraceae</taxon>
        <taxon>Paludibaculum</taxon>
    </lineage>
</organism>
<dbReference type="SMART" id="SM01231">
    <property type="entry name" value="H-kinase_dim"/>
    <property type="match status" value="1"/>
</dbReference>
<dbReference type="InterPro" id="IPR051315">
    <property type="entry name" value="Bact_Chemotaxis_CheA"/>
</dbReference>
<dbReference type="FunFam" id="3.30.565.10:FF:000016">
    <property type="entry name" value="Chemotaxis protein CheA, putative"/>
    <property type="match status" value="1"/>
</dbReference>
<dbReference type="RefSeq" id="WP_194447316.1">
    <property type="nucleotide sequence ID" value="NZ_CP063849.1"/>
</dbReference>
<dbReference type="PANTHER" id="PTHR43395:SF8">
    <property type="entry name" value="HISTIDINE KINASE"/>
    <property type="match status" value="1"/>
</dbReference>
<name>A0A7S7NL51_PALFE</name>
<dbReference type="Pfam" id="PF02895">
    <property type="entry name" value="H-kinase_dim"/>
    <property type="match status" value="1"/>
</dbReference>
<gene>
    <name evidence="12" type="ORF">IRI77_22815</name>
</gene>
<dbReference type="AlphaFoldDB" id="A0A7S7NL51"/>
<dbReference type="Gene3D" id="2.30.30.40">
    <property type="entry name" value="SH3 Domains"/>
    <property type="match status" value="1"/>
</dbReference>
<dbReference type="InterPro" id="IPR036890">
    <property type="entry name" value="HATPase_C_sf"/>
</dbReference>
<evidence type="ECO:0000259" key="11">
    <source>
        <dbReference type="PROSITE" id="PS50894"/>
    </source>
</evidence>
<proteinExistence type="predicted"/>
<dbReference type="InterPro" id="IPR011006">
    <property type="entry name" value="CheY-like_superfamily"/>
</dbReference>
<dbReference type="SUPFAM" id="SSF50341">
    <property type="entry name" value="CheW-like"/>
    <property type="match status" value="1"/>
</dbReference>
<keyword evidence="3 7" id="KW-0597">Phosphoprotein</keyword>
<dbReference type="InterPro" id="IPR002545">
    <property type="entry name" value="CheW-lke_dom"/>
</dbReference>
<feature type="domain" description="Histidine kinase" evidence="8">
    <location>
        <begin position="375"/>
        <end position="610"/>
    </location>
</feature>
<evidence type="ECO:0000256" key="2">
    <source>
        <dbReference type="ARBA" id="ARBA00012438"/>
    </source>
</evidence>
<evidence type="ECO:0000256" key="6">
    <source>
        <dbReference type="PROSITE-ProRule" id="PRU00110"/>
    </source>
</evidence>
<sequence length="895" mass="97933">MSNALDPEVLRGFLEEARSYLPGMNRCLAALRAIPGDQKSAEELHRLSHCVSGASRVIGMSELGEAARVVETLLDPVVLDEQPLDPAVLEPMAEGVLRMTQLLADIPEPEAPVELPEPRFDRIPADLLSGFIEEADEHLQSTGIQFRELSSRAADRGPVLREIRRSIHTIKGAAAMVGLETFSRLAHRMEDLLDLLYEGRLEYSPDRHELLVATYDTLSDLVRQKGRVGPLSHQIRELLQVYDLAVADLEEPGQIEMEPAAGLPLDAAPVAIPEAETADSSRMVRAPLERLDDLVRLVGELFVNRSGFERHLASYAREVEELNLSLQRIRRLTAQFDSEHLELPSGNRLASPTAKGDSAPEFDALEFDRYTQLHLLSRELTETTSDLATATSQLKQLIGSFDSYVSMQGRLTSEVQDKLVRLRMVPLNLLANRLHRTVRVASQKSGKLAELEVEGMTAELDKSVVEQLAAPLDHLLRNAVDHGIELPEVRRAAGKPEQGRVRLRATQEGTEVVIRLSDDGAGVDPEKIRETAASHGFLTESEAAQATRQQLFSLIFEPGFSTSATVSEISGRGVGLDVVKSAVEALKGSVALESPVGSGATFTVRMPTTLAITKVLFVEDQQETYALPLAAISQVARLEASQLEYVSHKPVVRLGSSLLPLLYLSEALNLPRAKSGPSPRQPLLVLRSGNEEFALAVDHISGAREVMVKPLAGIMRRSASIGGATLTGDGNVVLILNPVALSPGYQQSQKVRAGAARAVAVQRRPLNVMIVDDSLSVRRVVANLVKNNGWTPLQAKDGLEALEMLQHIDHKPDVILMDIEMPRMDGFELTATLRSQADYRKTPIVMLTSRAGEKHRSKALSLGATHYLVKPYQEEMLLSILRNSAETGSNTTRVA</sequence>
<dbReference type="PRINTS" id="PR00344">
    <property type="entry name" value="BCTRLSENSOR"/>
</dbReference>
<evidence type="ECO:0000256" key="5">
    <source>
        <dbReference type="ARBA" id="ARBA00022777"/>
    </source>
</evidence>
<dbReference type="SMART" id="SM00448">
    <property type="entry name" value="REC"/>
    <property type="match status" value="1"/>
</dbReference>
<evidence type="ECO:0000256" key="1">
    <source>
        <dbReference type="ARBA" id="ARBA00000085"/>
    </source>
</evidence>
<dbReference type="InterPro" id="IPR005467">
    <property type="entry name" value="His_kinase_dom"/>
</dbReference>
<dbReference type="PROSITE" id="PS50109">
    <property type="entry name" value="HIS_KIN"/>
    <property type="match status" value="1"/>
</dbReference>
<dbReference type="Pfam" id="PF02518">
    <property type="entry name" value="HATPase_c"/>
    <property type="match status" value="1"/>
</dbReference>
<dbReference type="SUPFAM" id="SSF52172">
    <property type="entry name" value="CheY-like"/>
    <property type="match status" value="1"/>
</dbReference>
<dbReference type="InterPro" id="IPR001789">
    <property type="entry name" value="Sig_transdc_resp-reg_receiver"/>
</dbReference>
<dbReference type="PROSITE" id="PS50110">
    <property type="entry name" value="RESPONSE_REGULATORY"/>
    <property type="match status" value="1"/>
</dbReference>
<comment type="catalytic activity">
    <reaction evidence="1">
        <text>ATP + protein L-histidine = ADP + protein N-phospho-L-histidine.</text>
        <dbReference type="EC" id="2.7.13.3"/>
    </reaction>
</comment>
<dbReference type="InterPro" id="IPR004358">
    <property type="entry name" value="Sig_transdc_His_kin-like_C"/>
</dbReference>
<keyword evidence="5" id="KW-0418">Kinase</keyword>
<dbReference type="KEGG" id="pfer:IRI77_22815"/>
<reference evidence="12 13" key="1">
    <citation type="submission" date="2020-10" db="EMBL/GenBank/DDBJ databases">
        <title>Complete genome sequence of Paludibaculum fermentans P105T, a facultatively anaerobic acidobacterium capable of dissimilatory Fe(III) reduction.</title>
        <authorList>
            <person name="Dedysh S.N."/>
            <person name="Beletsky A.V."/>
            <person name="Kulichevskaya I.S."/>
            <person name="Mardanov A.V."/>
            <person name="Ravin N.V."/>
        </authorList>
    </citation>
    <scope>NUCLEOTIDE SEQUENCE [LARGE SCALE GENOMIC DNA]</scope>
    <source>
        <strain evidence="12 13">P105</strain>
    </source>
</reference>
<feature type="domain" description="Response regulatory" evidence="9">
    <location>
        <begin position="767"/>
        <end position="885"/>
    </location>
</feature>
<dbReference type="Gene3D" id="3.30.565.10">
    <property type="entry name" value="Histidine kinase-like ATPase, C-terminal domain"/>
    <property type="match status" value="1"/>
</dbReference>
<dbReference type="InterPro" id="IPR003594">
    <property type="entry name" value="HATPase_dom"/>
</dbReference>
<feature type="domain" description="HPt" evidence="11">
    <location>
        <begin position="2"/>
        <end position="106"/>
    </location>
</feature>
<dbReference type="CDD" id="cd00088">
    <property type="entry name" value="HPT"/>
    <property type="match status" value="2"/>
</dbReference>
<dbReference type="Pfam" id="PF01584">
    <property type="entry name" value="CheW"/>
    <property type="match status" value="1"/>
</dbReference>
<keyword evidence="4" id="KW-0808">Transferase</keyword>
<evidence type="ECO:0000313" key="12">
    <source>
        <dbReference type="EMBL" id="QOY85646.1"/>
    </source>
</evidence>
<dbReference type="InterPro" id="IPR008207">
    <property type="entry name" value="Sig_transdc_His_kin_Hpt_dom"/>
</dbReference>
<dbReference type="Gene3D" id="3.40.50.2300">
    <property type="match status" value="1"/>
</dbReference>
<keyword evidence="13" id="KW-1185">Reference proteome</keyword>
<feature type="modified residue" description="4-aspartylphosphate" evidence="7">
    <location>
        <position position="818"/>
    </location>
</feature>
<dbReference type="GO" id="GO:0006935">
    <property type="term" value="P:chemotaxis"/>
    <property type="evidence" value="ECO:0007669"/>
    <property type="project" value="InterPro"/>
</dbReference>
<dbReference type="EMBL" id="CP063849">
    <property type="protein sequence ID" value="QOY85646.1"/>
    <property type="molecule type" value="Genomic_DNA"/>
</dbReference>